<keyword evidence="2" id="KW-1185">Reference proteome</keyword>
<evidence type="ECO:0000313" key="1">
    <source>
        <dbReference type="EMBL" id="KAF0747177.1"/>
    </source>
</evidence>
<name>A0A6G0Y136_APHCR</name>
<dbReference type="EMBL" id="VUJU01006932">
    <property type="protein sequence ID" value="KAF0747177.1"/>
    <property type="molecule type" value="Genomic_DNA"/>
</dbReference>
<gene>
    <name evidence="1" type="ORF">FWK35_00028813</name>
</gene>
<proteinExistence type="predicted"/>
<dbReference type="OrthoDB" id="6640158at2759"/>
<comment type="caution">
    <text evidence="1">The sequence shown here is derived from an EMBL/GenBank/DDBJ whole genome shotgun (WGS) entry which is preliminary data.</text>
</comment>
<organism evidence="1 2">
    <name type="scientific">Aphis craccivora</name>
    <name type="common">Cowpea aphid</name>
    <dbReference type="NCBI Taxonomy" id="307492"/>
    <lineage>
        <taxon>Eukaryota</taxon>
        <taxon>Metazoa</taxon>
        <taxon>Ecdysozoa</taxon>
        <taxon>Arthropoda</taxon>
        <taxon>Hexapoda</taxon>
        <taxon>Insecta</taxon>
        <taxon>Pterygota</taxon>
        <taxon>Neoptera</taxon>
        <taxon>Paraneoptera</taxon>
        <taxon>Hemiptera</taxon>
        <taxon>Sternorrhyncha</taxon>
        <taxon>Aphidomorpha</taxon>
        <taxon>Aphidoidea</taxon>
        <taxon>Aphididae</taxon>
        <taxon>Aphidini</taxon>
        <taxon>Aphis</taxon>
        <taxon>Aphis</taxon>
    </lineage>
</organism>
<reference evidence="1 2" key="1">
    <citation type="submission" date="2019-08" db="EMBL/GenBank/DDBJ databases">
        <title>Whole genome of Aphis craccivora.</title>
        <authorList>
            <person name="Voronova N.V."/>
            <person name="Shulinski R.S."/>
            <person name="Bandarenka Y.V."/>
            <person name="Zhorov D.G."/>
            <person name="Warner D."/>
        </authorList>
    </citation>
    <scope>NUCLEOTIDE SEQUENCE [LARGE SCALE GENOMIC DNA]</scope>
    <source>
        <strain evidence="1">180601</strain>
        <tissue evidence="1">Whole Body</tissue>
    </source>
</reference>
<dbReference type="AlphaFoldDB" id="A0A6G0Y136"/>
<protein>
    <submittedName>
        <fullName evidence="1">Uncharacterized protein</fullName>
    </submittedName>
</protein>
<sequence>MAFPREPHILFFVTSLRSWKRGYTPGGRHFWGFPLFRPALLEISTLSPAGRKKDALNASTVFENQTFGAGVTKNI</sequence>
<accession>A0A6G0Y136</accession>
<evidence type="ECO:0000313" key="2">
    <source>
        <dbReference type="Proteomes" id="UP000478052"/>
    </source>
</evidence>
<dbReference type="Proteomes" id="UP000478052">
    <property type="component" value="Unassembled WGS sequence"/>
</dbReference>